<dbReference type="EMBL" id="FNMV01000017">
    <property type="protein sequence ID" value="SDX86820.1"/>
    <property type="molecule type" value="Genomic_DNA"/>
</dbReference>
<keyword evidence="2" id="KW-1185">Reference proteome</keyword>
<dbReference type="Pfam" id="PF08837">
    <property type="entry name" value="DUF1810"/>
    <property type="match status" value="1"/>
</dbReference>
<evidence type="ECO:0000313" key="2">
    <source>
        <dbReference type="Proteomes" id="UP000198569"/>
    </source>
</evidence>
<dbReference type="OrthoDB" id="9801870at2"/>
<name>A0A1H3F7B0_9FLAO</name>
<dbReference type="Proteomes" id="UP000198569">
    <property type="component" value="Unassembled WGS sequence"/>
</dbReference>
<dbReference type="SUPFAM" id="SSF140736">
    <property type="entry name" value="Rv1873-like"/>
    <property type="match status" value="1"/>
</dbReference>
<dbReference type="PIRSF" id="PIRSF008546">
    <property type="entry name" value="UCP008546"/>
    <property type="match status" value="1"/>
</dbReference>
<accession>A0A1H3F7B0</accession>
<sequence>MEPANDLNRFLDAQENNFNEALSEIKNGKKQSHWMWFIFPQIAGLGFSHYSVHYGIQNTEEAALYLQHPILGKRLIEISMEILKINDKTAEEIFGKPDDLKLKSCMTLFSLLDETNPVFHQVLVKYFDGVQDAKTIKLLHKLQ</sequence>
<protein>
    <submittedName>
        <fullName evidence="1">Uncharacterized protein, DUF1810 family</fullName>
    </submittedName>
</protein>
<organism evidence="1 2">
    <name type="scientific">Flavobacterium degerlachei</name>
    <dbReference type="NCBI Taxonomy" id="229203"/>
    <lineage>
        <taxon>Bacteria</taxon>
        <taxon>Pseudomonadati</taxon>
        <taxon>Bacteroidota</taxon>
        <taxon>Flavobacteriia</taxon>
        <taxon>Flavobacteriales</taxon>
        <taxon>Flavobacteriaceae</taxon>
        <taxon>Flavobacterium</taxon>
    </lineage>
</organism>
<dbReference type="InterPro" id="IPR014937">
    <property type="entry name" value="DUF1810"/>
</dbReference>
<dbReference type="InterPro" id="IPR036287">
    <property type="entry name" value="Rv1873-like_sf"/>
</dbReference>
<reference evidence="2" key="1">
    <citation type="submission" date="2016-10" db="EMBL/GenBank/DDBJ databases">
        <authorList>
            <person name="Varghese N."/>
            <person name="Submissions S."/>
        </authorList>
    </citation>
    <scope>NUCLEOTIDE SEQUENCE [LARGE SCALE GENOMIC DNA]</scope>
    <source>
        <strain evidence="2">DSM 15718</strain>
    </source>
</reference>
<gene>
    <name evidence="1" type="ORF">SAMN05444338_1174</name>
</gene>
<evidence type="ECO:0000313" key="1">
    <source>
        <dbReference type="EMBL" id="SDX86820.1"/>
    </source>
</evidence>
<dbReference type="RefSeq" id="WP_091434724.1">
    <property type="nucleotide sequence ID" value="NZ_FNMV01000017.1"/>
</dbReference>
<dbReference type="AlphaFoldDB" id="A0A1H3F7B0"/>
<dbReference type="Gene3D" id="1.25.40.380">
    <property type="entry name" value="Protein of unknown function DUF1810"/>
    <property type="match status" value="1"/>
</dbReference>
<proteinExistence type="predicted"/>